<dbReference type="Proteomes" id="UP000604825">
    <property type="component" value="Unassembled WGS sequence"/>
</dbReference>
<proteinExistence type="predicted"/>
<dbReference type="AlphaFoldDB" id="A0A811PB43"/>
<dbReference type="OrthoDB" id="684496at2759"/>
<accession>A0A811PB43</accession>
<sequence>MVVVSKHLGGWETSTFGSVIRELKGLKEGLEWLRSDSHRLGPSHKVIKIADRIVELNHREEVMWKQCSRVTWLTEGDWNTHFFHLRSSQRRWRNKISKLKMVDGSFTKDEAVMASMTTEFYRSLYTAEGTADTDQLLDTVPTKVTGEMNDMLLKLIGLEEVKNAWCQMFSTKAPSPNSFPAHFFQKHWDLCGIEVTTVVLRVLLGVDDPGKLNNMNIVLIPKVENPNELG</sequence>
<name>A0A811PB43_9POAL</name>
<organism evidence="1 2">
    <name type="scientific">Miscanthus lutarioriparius</name>
    <dbReference type="NCBI Taxonomy" id="422564"/>
    <lineage>
        <taxon>Eukaryota</taxon>
        <taxon>Viridiplantae</taxon>
        <taxon>Streptophyta</taxon>
        <taxon>Embryophyta</taxon>
        <taxon>Tracheophyta</taxon>
        <taxon>Spermatophyta</taxon>
        <taxon>Magnoliopsida</taxon>
        <taxon>Liliopsida</taxon>
        <taxon>Poales</taxon>
        <taxon>Poaceae</taxon>
        <taxon>PACMAD clade</taxon>
        <taxon>Panicoideae</taxon>
        <taxon>Andropogonodae</taxon>
        <taxon>Andropogoneae</taxon>
        <taxon>Saccharinae</taxon>
        <taxon>Miscanthus</taxon>
    </lineage>
</organism>
<evidence type="ECO:0000313" key="2">
    <source>
        <dbReference type="Proteomes" id="UP000604825"/>
    </source>
</evidence>
<dbReference type="EMBL" id="CAJGYO010000006">
    <property type="protein sequence ID" value="CAD6237595.1"/>
    <property type="molecule type" value="Genomic_DNA"/>
</dbReference>
<protein>
    <submittedName>
        <fullName evidence="1">Uncharacterized protein</fullName>
    </submittedName>
</protein>
<reference evidence="1" key="1">
    <citation type="submission" date="2020-10" db="EMBL/GenBank/DDBJ databases">
        <authorList>
            <person name="Han B."/>
            <person name="Lu T."/>
            <person name="Zhao Q."/>
            <person name="Huang X."/>
            <person name="Zhao Y."/>
        </authorList>
    </citation>
    <scope>NUCLEOTIDE SEQUENCE</scope>
</reference>
<comment type="caution">
    <text evidence="1">The sequence shown here is derived from an EMBL/GenBank/DDBJ whole genome shotgun (WGS) entry which is preliminary data.</text>
</comment>
<keyword evidence="2" id="KW-1185">Reference proteome</keyword>
<gene>
    <name evidence="1" type="ORF">NCGR_LOCUS25056</name>
</gene>
<evidence type="ECO:0000313" key="1">
    <source>
        <dbReference type="EMBL" id="CAD6237595.1"/>
    </source>
</evidence>